<dbReference type="EMBL" id="LJHD01000162">
    <property type="protein sequence ID" value="ONI43144.1"/>
    <property type="molecule type" value="Genomic_DNA"/>
</dbReference>
<keyword evidence="2" id="KW-1185">Reference proteome</keyword>
<accession>A0ACC8XHC1</accession>
<protein>
    <submittedName>
        <fullName evidence="1">Uncharacterized protein</fullName>
    </submittedName>
</protein>
<evidence type="ECO:0000313" key="1">
    <source>
        <dbReference type="EMBL" id="ONI43144.1"/>
    </source>
</evidence>
<proteinExistence type="predicted"/>
<name>A0ACC8XHC1_9FIRM</name>
<reference evidence="1" key="1">
    <citation type="submission" date="2016-08" db="EMBL/GenBank/DDBJ databases">
        <authorList>
            <person name="Ngugi D.K."/>
            <person name="Miyake S."/>
            <person name="Stingl U."/>
        </authorList>
    </citation>
    <scope>NUCLEOTIDE SEQUENCE</scope>
    <source>
        <strain evidence="1">SCG-D08WGA-EpuloA1</strain>
    </source>
</reference>
<gene>
    <name evidence="1" type="ORF">AN640_06620</name>
</gene>
<comment type="caution">
    <text evidence="1">The sequence shown here is derived from an EMBL/GenBank/DDBJ whole genome shotgun (WGS) entry which is preliminary data.</text>
</comment>
<evidence type="ECO:0000313" key="2">
    <source>
        <dbReference type="Proteomes" id="UP000188637"/>
    </source>
</evidence>
<organism evidence="1 2">
    <name type="scientific">Candidatus Epulonipiscium fishelsonii</name>
    <dbReference type="NCBI Taxonomy" id="77094"/>
    <lineage>
        <taxon>Bacteria</taxon>
        <taxon>Bacillati</taxon>
        <taxon>Bacillota</taxon>
        <taxon>Clostridia</taxon>
        <taxon>Lachnospirales</taxon>
        <taxon>Lachnospiraceae</taxon>
        <taxon>Candidatus Epulonipiscium</taxon>
    </lineage>
</organism>
<dbReference type="Proteomes" id="UP000188637">
    <property type="component" value="Unassembled WGS sequence"/>
</dbReference>
<sequence>MEDKNVHLELIDDNNKAYEVNIVNYENYILKFTSPVDNGKLIKLKKGLEIPIQIKAHSCLFSGEVKIIASTSSFFRKKDSSKIIISAELSKLLQQESGKYLITKASEKNNKIFNQRRADFRLNINLEIEYTLIMTNTGKIIETIEHKKGALVDISAGGMCMISPDHFNKDDNLELCFEILGKKFIVVGAILEIIPISEREYRNRIKFIDFDEGDETELASTILRHQQLYK</sequence>